<feature type="compositionally biased region" description="Basic and acidic residues" evidence="1">
    <location>
        <begin position="11"/>
        <end position="24"/>
    </location>
</feature>
<evidence type="ECO:0000313" key="3">
    <source>
        <dbReference type="EMBL" id="ORX36597.1"/>
    </source>
</evidence>
<dbReference type="AlphaFoldDB" id="A0A1Y1UGD9"/>
<feature type="compositionally biased region" description="Basic and acidic residues" evidence="1">
    <location>
        <begin position="32"/>
        <end position="42"/>
    </location>
</feature>
<feature type="compositionally biased region" description="Acidic residues" evidence="1">
    <location>
        <begin position="181"/>
        <end position="190"/>
    </location>
</feature>
<dbReference type="RefSeq" id="XP_021870666.1">
    <property type="nucleotide sequence ID" value="XM_022012828.1"/>
</dbReference>
<comment type="caution">
    <text evidence="3">The sequence shown here is derived from an EMBL/GenBank/DDBJ whole genome shotgun (WGS) entry which is preliminary data.</text>
</comment>
<dbReference type="InParanoid" id="A0A1Y1UGD9"/>
<organism evidence="3 4">
    <name type="scientific">Kockovaella imperatae</name>
    <dbReference type="NCBI Taxonomy" id="4999"/>
    <lineage>
        <taxon>Eukaryota</taxon>
        <taxon>Fungi</taxon>
        <taxon>Dikarya</taxon>
        <taxon>Basidiomycota</taxon>
        <taxon>Agaricomycotina</taxon>
        <taxon>Tremellomycetes</taxon>
        <taxon>Tremellales</taxon>
        <taxon>Cuniculitremaceae</taxon>
        <taxon>Kockovaella</taxon>
    </lineage>
</organism>
<feature type="domain" description="Wbp11/ELF5/Saf1 N-terminal" evidence="2">
    <location>
        <begin position="3"/>
        <end position="75"/>
    </location>
</feature>
<gene>
    <name evidence="3" type="ORF">BD324DRAFT_455163</name>
</gene>
<feature type="region of interest" description="Disordered" evidence="1">
    <location>
        <begin position="391"/>
        <end position="412"/>
    </location>
</feature>
<feature type="compositionally biased region" description="Polar residues" evidence="1">
    <location>
        <begin position="392"/>
        <end position="407"/>
    </location>
</feature>
<feature type="compositionally biased region" description="Acidic residues" evidence="1">
    <location>
        <begin position="153"/>
        <end position="170"/>
    </location>
</feature>
<dbReference type="GeneID" id="33554636"/>
<name>A0A1Y1UGD9_9TREE</name>
<protein>
    <recommendedName>
        <fullName evidence="2">Wbp11/ELF5/Saf1 N-terminal domain-containing protein</fullName>
    </recommendedName>
</protein>
<feature type="compositionally biased region" description="Pro residues" evidence="1">
    <location>
        <begin position="228"/>
        <end position="244"/>
    </location>
</feature>
<accession>A0A1Y1UGD9</accession>
<evidence type="ECO:0000256" key="1">
    <source>
        <dbReference type="SAM" id="MobiDB-lite"/>
    </source>
</evidence>
<evidence type="ECO:0000259" key="2">
    <source>
        <dbReference type="Pfam" id="PF09429"/>
    </source>
</evidence>
<dbReference type="Pfam" id="PF09429">
    <property type="entry name" value="Wbp11"/>
    <property type="match status" value="1"/>
</dbReference>
<feature type="compositionally biased region" description="Low complexity" evidence="1">
    <location>
        <begin position="281"/>
        <end position="296"/>
    </location>
</feature>
<feature type="compositionally biased region" description="Basic and acidic residues" evidence="1">
    <location>
        <begin position="81"/>
        <end position="124"/>
    </location>
</feature>
<feature type="region of interest" description="Disordered" evidence="1">
    <location>
        <begin position="81"/>
        <end position="296"/>
    </location>
</feature>
<evidence type="ECO:0000313" key="4">
    <source>
        <dbReference type="Proteomes" id="UP000193218"/>
    </source>
</evidence>
<dbReference type="GO" id="GO:0006396">
    <property type="term" value="P:RNA processing"/>
    <property type="evidence" value="ECO:0007669"/>
    <property type="project" value="InterPro"/>
</dbReference>
<sequence>MAKKSANPVDAFRKAQRAKELKKNKEIRKKSRESQAVKQDTRELESEIKQLKSKLGANAQTRLADLEKELAKINKIKENYVAEHPEARDRVFRTHERSAPKRDEATQEVHNELYDDSGRLRDPTRSIYYDPVYNPFGVPPPGMAYKERTPEIGADDSEDDSEEEDSDDEIVLPAGPPPGQDDSDSDDSDDIPLPSGPPPPRVNAPGLPSQLPIPFAGPPISMGFGVSPPFPPQTGFRPEPPAPSFPHNARHRPPPNVQDPLSDGPTQTYQGYRMAKHDLPARPSDPAGPSSSSAGIISSAPQINIAAAGQSKESASANAGSGEISAAPVMRDLRKEATAFVPRGVKRKKEIGGMTVNAAPGSGMLDADGDEIRVKREEVGGGLLGKLKGVLSNGQQSSVSPPKSKTNARVDDDYQKFLDGLGDLK</sequence>
<proteinExistence type="predicted"/>
<reference evidence="3 4" key="1">
    <citation type="submission" date="2017-03" db="EMBL/GenBank/DDBJ databases">
        <title>Widespread Adenine N6-methylation of Active Genes in Fungi.</title>
        <authorList>
            <consortium name="DOE Joint Genome Institute"/>
            <person name="Mondo S.J."/>
            <person name="Dannebaum R.O."/>
            <person name="Kuo R.C."/>
            <person name="Louie K.B."/>
            <person name="Bewick A.J."/>
            <person name="Labutti K."/>
            <person name="Haridas S."/>
            <person name="Kuo A."/>
            <person name="Salamov A."/>
            <person name="Ahrendt S.R."/>
            <person name="Lau R."/>
            <person name="Bowen B.P."/>
            <person name="Lipzen A."/>
            <person name="Sullivan W."/>
            <person name="Andreopoulos W.B."/>
            <person name="Clum A."/>
            <person name="Lindquist E."/>
            <person name="Daum C."/>
            <person name="Northen T.R."/>
            <person name="Ramamoorthy G."/>
            <person name="Schmitz R.J."/>
            <person name="Gryganskyi A."/>
            <person name="Culley D."/>
            <person name="Magnuson J."/>
            <person name="James T.Y."/>
            <person name="O'Malley M.A."/>
            <person name="Stajich J.E."/>
            <person name="Spatafora J.W."/>
            <person name="Visel A."/>
            <person name="Grigoriev I.V."/>
        </authorList>
    </citation>
    <scope>NUCLEOTIDE SEQUENCE [LARGE SCALE GENOMIC DNA]</scope>
    <source>
        <strain evidence="3 4">NRRL Y-17943</strain>
    </source>
</reference>
<feature type="region of interest" description="Disordered" evidence="1">
    <location>
        <begin position="1"/>
        <end position="42"/>
    </location>
</feature>
<dbReference type="OrthoDB" id="205569at2759"/>
<dbReference type="InterPro" id="IPR019007">
    <property type="entry name" value="Wbp11/ELF5/Saf1_N"/>
</dbReference>
<keyword evidence="4" id="KW-1185">Reference proteome</keyword>
<dbReference type="EMBL" id="NBSH01000007">
    <property type="protein sequence ID" value="ORX36597.1"/>
    <property type="molecule type" value="Genomic_DNA"/>
</dbReference>
<dbReference type="Proteomes" id="UP000193218">
    <property type="component" value="Unassembled WGS sequence"/>
</dbReference>
<dbReference type="STRING" id="4999.A0A1Y1UGD9"/>